<evidence type="ECO:0000313" key="5">
    <source>
        <dbReference type="Proteomes" id="UP000654370"/>
    </source>
</evidence>
<dbReference type="AlphaFoldDB" id="A0A8H7U7K6"/>
<evidence type="ECO:0000313" key="4">
    <source>
        <dbReference type="EMBL" id="KAG2174321.1"/>
    </source>
</evidence>
<keyword evidence="5" id="KW-1185">Reference proteome</keyword>
<dbReference type="Pfam" id="PF09429">
    <property type="entry name" value="Wbp11"/>
    <property type="match status" value="1"/>
</dbReference>
<dbReference type="InterPro" id="IPR019007">
    <property type="entry name" value="Wbp11/ELF5/Saf1_N"/>
</dbReference>
<dbReference type="EMBL" id="JAEPQZ010000013">
    <property type="protein sequence ID" value="KAG2174321.1"/>
    <property type="molecule type" value="Genomic_DNA"/>
</dbReference>
<protein>
    <recommendedName>
        <fullName evidence="3">Wbp11/ELF5/Saf1 N-terminal domain-containing protein</fullName>
    </recommendedName>
</protein>
<feature type="region of interest" description="Disordered" evidence="2">
    <location>
        <begin position="115"/>
        <end position="297"/>
    </location>
</feature>
<gene>
    <name evidence="4" type="ORF">INT43_004344</name>
</gene>
<feature type="compositionally biased region" description="Basic residues" evidence="2">
    <location>
        <begin position="267"/>
        <end position="278"/>
    </location>
</feature>
<feature type="compositionally biased region" description="Acidic residues" evidence="2">
    <location>
        <begin position="132"/>
        <end position="146"/>
    </location>
</feature>
<evidence type="ECO:0000259" key="3">
    <source>
        <dbReference type="Pfam" id="PF09429"/>
    </source>
</evidence>
<sequence length="423" mass="46149">MAVVHRDTSKIEREIERLQELASQRQLDKNGQEKLKKLKEELDTTVKAKEAAGIKPDSTTASTAQEESRKLVFDAKKGAFVPMSKKKQQSMCHIIVQLEFGNAVYMSLFVGLEAKKAKRDQNGDSDGSDGATDSEDESEDESDNELLPELPVFKGEDLMEEEEAAAKASQKVEGANDSEMAKDKEVFDDEAKEDVSMPNAADSEEDSDIESIPMPEGPPPPKPFERQIPQAHQGNLARPPPPPPGGPGRHYRPPPSGGFRPPPPPPRPHHARPSHPMHYRPPTNVSMRRPPPPPAQSIVQLPVEAYAPAEVYAPAEPTELVDTVTATAPVTISAAPQVRDLQKELVGFVPAAVRKKQLQAGKKGAIPKVVRPNINAAPDMDDQDAVVSSALSPHLPEKPTSSEPSAKPGDEYERFMREMEGIL</sequence>
<proteinExistence type="predicted"/>
<reference evidence="4" key="1">
    <citation type="submission" date="2020-12" db="EMBL/GenBank/DDBJ databases">
        <title>Metabolic potential, ecology and presence of endohyphal bacteria is reflected in genomic diversity of Mucoromycotina.</title>
        <authorList>
            <person name="Muszewska A."/>
            <person name="Okrasinska A."/>
            <person name="Steczkiewicz K."/>
            <person name="Drgas O."/>
            <person name="Orlowska M."/>
            <person name="Perlinska-Lenart U."/>
            <person name="Aleksandrzak-Piekarczyk T."/>
            <person name="Szatraj K."/>
            <person name="Zielenkiewicz U."/>
            <person name="Pilsyk S."/>
            <person name="Malc E."/>
            <person name="Mieczkowski P."/>
            <person name="Kruszewska J.S."/>
            <person name="Biernat P."/>
            <person name="Pawlowska J."/>
        </authorList>
    </citation>
    <scope>NUCLEOTIDE SEQUENCE</scope>
    <source>
        <strain evidence="4">WA0000067209</strain>
    </source>
</reference>
<feature type="coiled-coil region" evidence="1">
    <location>
        <begin position="21"/>
        <end position="52"/>
    </location>
</feature>
<dbReference type="GO" id="GO:0006396">
    <property type="term" value="P:RNA processing"/>
    <property type="evidence" value="ECO:0007669"/>
    <property type="project" value="InterPro"/>
</dbReference>
<accession>A0A8H7U7K6</accession>
<feature type="domain" description="Wbp11/ELF5/Saf1 N-terminal" evidence="3">
    <location>
        <begin position="3"/>
        <end position="45"/>
    </location>
</feature>
<feature type="region of interest" description="Disordered" evidence="2">
    <location>
        <begin position="374"/>
        <end position="423"/>
    </location>
</feature>
<feature type="compositionally biased region" description="Pro residues" evidence="2">
    <location>
        <begin position="253"/>
        <end position="266"/>
    </location>
</feature>
<feature type="compositionally biased region" description="Basic and acidic residues" evidence="2">
    <location>
        <begin position="408"/>
        <end position="423"/>
    </location>
</feature>
<name>A0A8H7U7K6_MORIS</name>
<dbReference type="OrthoDB" id="205569at2759"/>
<dbReference type="Proteomes" id="UP000654370">
    <property type="component" value="Unassembled WGS sequence"/>
</dbReference>
<keyword evidence="1" id="KW-0175">Coiled coil</keyword>
<evidence type="ECO:0000256" key="1">
    <source>
        <dbReference type="SAM" id="Coils"/>
    </source>
</evidence>
<comment type="caution">
    <text evidence="4">The sequence shown here is derived from an EMBL/GenBank/DDBJ whole genome shotgun (WGS) entry which is preliminary data.</text>
</comment>
<evidence type="ECO:0000256" key="2">
    <source>
        <dbReference type="SAM" id="MobiDB-lite"/>
    </source>
</evidence>
<organism evidence="4 5">
    <name type="scientific">Mortierella isabellina</name>
    <name type="common">Filamentous fungus</name>
    <name type="synonym">Umbelopsis isabellina</name>
    <dbReference type="NCBI Taxonomy" id="91625"/>
    <lineage>
        <taxon>Eukaryota</taxon>
        <taxon>Fungi</taxon>
        <taxon>Fungi incertae sedis</taxon>
        <taxon>Mucoromycota</taxon>
        <taxon>Mucoromycotina</taxon>
        <taxon>Umbelopsidomycetes</taxon>
        <taxon>Umbelopsidales</taxon>
        <taxon>Umbelopsidaceae</taxon>
        <taxon>Umbelopsis</taxon>
    </lineage>
</organism>